<protein>
    <recommendedName>
        <fullName evidence="3">Response regulatory domain-containing protein</fullName>
    </recommendedName>
</protein>
<evidence type="ECO:0000259" key="3">
    <source>
        <dbReference type="PROSITE" id="PS50110"/>
    </source>
</evidence>
<comment type="caution">
    <text evidence="4">The sequence shown here is derived from an EMBL/GenBank/DDBJ whole genome shotgun (WGS) entry which is preliminary data.</text>
</comment>
<dbReference type="SMART" id="SM00448">
    <property type="entry name" value="REC"/>
    <property type="match status" value="1"/>
</dbReference>
<dbReference type="Pfam" id="PF00072">
    <property type="entry name" value="Response_reg"/>
    <property type="match status" value="1"/>
</dbReference>
<evidence type="ECO:0000256" key="2">
    <source>
        <dbReference type="PROSITE-ProRule" id="PRU00169"/>
    </source>
</evidence>
<evidence type="ECO:0000256" key="1">
    <source>
        <dbReference type="ARBA" id="ARBA00022553"/>
    </source>
</evidence>
<dbReference type="Gene3D" id="3.40.50.2300">
    <property type="match status" value="1"/>
</dbReference>
<dbReference type="AlphaFoldDB" id="A0A1F5WP46"/>
<dbReference type="InterPro" id="IPR011006">
    <property type="entry name" value="CheY-like_superfamily"/>
</dbReference>
<accession>A0A1F5WP46</accession>
<reference evidence="4 5" key="1">
    <citation type="journal article" date="2016" name="Nat. Commun.">
        <title>Thousands of microbial genomes shed light on interconnected biogeochemical processes in an aquifer system.</title>
        <authorList>
            <person name="Anantharaman K."/>
            <person name="Brown C.T."/>
            <person name="Hug L.A."/>
            <person name="Sharon I."/>
            <person name="Castelle C.J."/>
            <person name="Probst A.J."/>
            <person name="Thomas B.C."/>
            <person name="Singh A."/>
            <person name="Wilkins M.J."/>
            <person name="Karaoz U."/>
            <person name="Brodie E.L."/>
            <person name="Williams K.H."/>
            <person name="Hubbard S.S."/>
            <person name="Banfield J.F."/>
        </authorList>
    </citation>
    <scope>NUCLEOTIDE SEQUENCE [LARGE SCALE GENOMIC DNA]</scope>
</reference>
<name>A0A1F5WP46_9BACT</name>
<keyword evidence="1 2" id="KW-0597">Phosphoprotein</keyword>
<dbReference type="Proteomes" id="UP000177723">
    <property type="component" value="Unassembled WGS sequence"/>
</dbReference>
<proteinExistence type="predicted"/>
<dbReference type="EMBL" id="MFHT01000017">
    <property type="protein sequence ID" value="OGF77462.1"/>
    <property type="molecule type" value="Genomic_DNA"/>
</dbReference>
<dbReference type="SUPFAM" id="SSF52172">
    <property type="entry name" value="CheY-like"/>
    <property type="match status" value="1"/>
</dbReference>
<sequence>MAKKVLIIEDDTLLAENLSNTIKAGGIEVLVCHDGEAGFRQAEEKKPDLILLDLVLPKKHGFKIMEDLQKNPELKSIPVIVLTNLESPHDIEKASSFGIKAYLVKANYSLLEILKKVKEVLEG</sequence>
<feature type="domain" description="Response regulatory" evidence="3">
    <location>
        <begin position="4"/>
        <end position="120"/>
    </location>
</feature>
<organism evidence="4 5">
    <name type="scientific">Candidatus Giovannonibacteria bacterium RIFCSPHIGHO2_12_FULL_43_15</name>
    <dbReference type="NCBI Taxonomy" id="1798341"/>
    <lineage>
        <taxon>Bacteria</taxon>
        <taxon>Candidatus Giovannoniibacteriota</taxon>
    </lineage>
</organism>
<dbReference type="GO" id="GO:0000160">
    <property type="term" value="P:phosphorelay signal transduction system"/>
    <property type="evidence" value="ECO:0007669"/>
    <property type="project" value="InterPro"/>
</dbReference>
<dbReference type="PANTHER" id="PTHR44591:SF3">
    <property type="entry name" value="RESPONSE REGULATORY DOMAIN-CONTAINING PROTEIN"/>
    <property type="match status" value="1"/>
</dbReference>
<dbReference type="InterPro" id="IPR001789">
    <property type="entry name" value="Sig_transdc_resp-reg_receiver"/>
</dbReference>
<evidence type="ECO:0000313" key="5">
    <source>
        <dbReference type="Proteomes" id="UP000177723"/>
    </source>
</evidence>
<dbReference type="InterPro" id="IPR050595">
    <property type="entry name" value="Bact_response_regulator"/>
</dbReference>
<feature type="modified residue" description="4-aspartylphosphate" evidence="2">
    <location>
        <position position="53"/>
    </location>
</feature>
<evidence type="ECO:0000313" key="4">
    <source>
        <dbReference type="EMBL" id="OGF77462.1"/>
    </source>
</evidence>
<dbReference type="PANTHER" id="PTHR44591">
    <property type="entry name" value="STRESS RESPONSE REGULATOR PROTEIN 1"/>
    <property type="match status" value="1"/>
</dbReference>
<gene>
    <name evidence="4" type="ORF">A3F23_00590</name>
</gene>
<dbReference type="PROSITE" id="PS50110">
    <property type="entry name" value="RESPONSE_REGULATORY"/>
    <property type="match status" value="1"/>
</dbReference>